<evidence type="ECO:0000256" key="2">
    <source>
        <dbReference type="ARBA" id="ARBA00022448"/>
    </source>
</evidence>
<evidence type="ECO:0000256" key="4">
    <source>
        <dbReference type="ARBA" id="ARBA00022519"/>
    </source>
</evidence>
<evidence type="ECO:0000256" key="8">
    <source>
        <dbReference type="ARBA" id="ARBA00023136"/>
    </source>
</evidence>
<evidence type="ECO:0000256" key="6">
    <source>
        <dbReference type="ARBA" id="ARBA00022692"/>
    </source>
</evidence>
<keyword evidence="4" id="KW-0997">Cell inner membrane</keyword>
<evidence type="ECO:0000256" key="7">
    <source>
        <dbReference type="ARBA" id="ARBA00022989"/>
    </source>
</evidence>
<keyword evidence="13" id="KW-1185">Reference proteome</keyword>
<dbReference type="RefSeq" id="WP_122110655.1">
    <property type="nucleotide sequence ID" value="NZ_QOKZ01000001.1"/>
</dbReference>
<dbReference type="PANTHER" id="PTHR32196:SF32">
    <property type="entry name" value="XYLOSE TRANSPORT SYSTEM PERMEASE PROTEIN XYLH"/>
    <property type="match status" value="1"/>
</dbReference>
<evidence type="ECO:0000256" key="11">
    <source>
        <dbReference type="SAM" id="Phobius"/>
    </source>
</evidence>
<proteinExistence type="predicted"/>
<feature type="transmembrane region" description="Helical" evidence="11">
    <location>
        <begin position="242"/>
        <end position="259"/>
    </location>
</feature>
<dbReference type="EMBL" id="QOKZ01000001">
    <property type="protein sequence ID" value="RMC37569.1"/>
    <property type="molecule type" value="Genomic_DNA"/>
</dbReference>
<dbReference type="PANTHER" id="PTHR32196">
    <property type="entry name" value="ABC TRANSPORTER PERMEASE PROTEIN YPHD-RELATED-RELATED"/>
    <property type="match status" value="1"/>
</dbReference>
<evidence type="ECO:0000313" key="13">
    <source>
        <dbReference type="Proteomes" id="UP000273516"/>
    </source>
</evidence>
<feature type="transmembrane region" description="Helical" evidence="11">
    <location>
        <begin position="50"/>
        <end position="71"/>
    </location>
</feature>
<comment type="caution">
    <text evidence="12">The sequence shown here is derived from an EMBL/GenBank/DDBJ whole genome shotgun (WGS) entry which is preliminary data.</text>
</comment>
<dbReference type="InterPro" id="IPR001851">
    <property type="entry name" value="ABC_transp_permease"/>
</dbReference>
<dbReference type="CDD" id="cd06579">
    <property type="entry name" value="TM_PBP1_transp_AraH_like"/>
    <property type="match status" value="1"/>
</dbReference>
<keyword evidence="6 11" id="KW-0812">Transmembrane</keyword>
<dbReference type="NCBIfam" id="NF040906">
    <property type="entry name" value="GguB"/>
    <property type="match status" value="1"/>
</dbReference>
<feature type="transmembrane region" description="Helical" evidence="11">
    <location>
        <begin position="289"/>
        <end position="309"/>
    </location>
</feature>
<dbReference type="OrthoDB" id="192433at2"/>
<keyword evidence="2" id="KW-0813">Transport</keyword>
<comment type="subcellular location">
    <subcellularLocation>
        <location evidence="1">Cell membrane</location>
        <topology evidence="1">Multi-pass membrane protein</topology>
    </subcellularLocation>
</comment>
<evidence type="ECO:0000313" key="12">
    <source>
        <dbReference type="EMBL" id="RMC37569.1"/>
    </source>
</evidence>
<keyword evidence="8 11" id="KW-0472">Membrane</keyword>
<keyword evidence="3" id="KW-1003">Cell membrane</keyword>
<feature type="transmembrane region" description="Helical" evidence="11">
    <location>
        <begin position="104"/>
        <end position="125"/>
    </location>
</feature>
<evidence type="ECO:0000256" key="1">
    <source>
        <dbReference type="ARBA" id="ARBA00004651"/>
    </source>
</evidence>
<evidence type="ECO:0000256" key="3">
    <source>
        <dbReference type="ARBA" id="ARBA00022475"/>
    </source>
</evidence>
<protein>
    <recommendedName>
        <fullName evidence="10">Xylose transport system permease protein XylH</fullName>
    </recommendedName>
</protein>
<keyword evidence="5" id="KW-0762">Sugar transport</keyword>
<gene>
    <name evidence="12" type="ORF">C9E81_02115</name>
</gene>
<name>A0A3M0MIY6_9RHOB</name>
<dbReference type="AlphaFoldDB" id="A0A3M0MIY6"/>
<dbReference type="Proteomes" id="UP000273516">
    <property type="component" value="Unassembled WGS sequence"/>
</dbReference>
<organism evidence="12 13">
    <name type="scientific">Paracoccus alkanivorans</name>
    <dbReference type="NCBI Taxonomy" id="2116655"/>
    <lineage>
        <taxon>Bacteria</taxon>
        <taxon>Pseudomonadati</taxon>
        <taxon>Pseudomonadota</taxon>
        <taxon>Alphaproteobacteria</taxon>
        <taxon>Rhodobacterales</taxon>
        <taxon>Paracoccaceae</taxon>
        <taxon>Paracoccus</taxon>
    </lineage>
</organism>
<dbReference type="GO" id="GO:0005886">
    <property type="term" value="C:plasma membrane"/>
    <property type="evidence" value="ECO:0007669"/>
    <property type="project" value="UniProtKB-SubCell"/>
</dbReference>
<accession>A0A3M0MIY6</accession>
<feature type="transmembrane region" description="Helical" evidence="11">
    <location>
        <begin position="219"/>
        <end position="236"/>
    </location>
</feature>
<feature type="transmembrane region" description="Helical" evidence="11">
    <location>
        <begin position="78"/>
        <end position="98"/>
    </location>
</feature>
<evidence type="ECO:0000256" key="5">
    <source>
        <dbReference type="ARBA" id="ARBA00022597"/>
    </source>
</evidence>
<sequence>MEQTERAPGIGIGAYIARHIREYGLLFALIAIMAFFQIVTGGTLLRPVNITNLFLQNSYIIIMALGMLLVIVGGNIDLSVGSVMGFIGALAAVMIVSWKLPVGVAMVTCLIVGMLIGAVQGYFVAYWKIPSFIVTLAGMLVFRGLSLWLLAGQSIGPFPRSFQSLSTGFIPDLFGADKPNVVALAVGVAAVLVLVWLALRNRARNMRYGIEDEPWGLFVLRNAIVSIALLFVTWKLAWFRGLPNVLLSMVILTVIYVFITERTTLGRRIYAVGGNAKAAKLSGIRTERLTFLTFVNMGLLAALAGLVFAARLNTATPKAGFAVELDVIAAVFIGGASMAGGSGKIVGAVVGAFIMGVMNNGMSILGIGIDYQQVIKGLVLLAAVFFDVYNKNKEG</sequence>
<feature type="transmembrane region" description="Helical" evidence="11">
    <location>
        <begin position="181"/>
        <end position="199"/>
    </location>
</feature>
<reference evidence="12 13" key="1">
    <citation type="submission" date="2018-07" db="EMBL/GenBank/DDBJ databases">
        <authorList>
            <person name="Zhang Y."/>
            <person name="Wang L."/>
            <person name="Ma S."/>
        </authorList>
    </citation>
    <scope>NUCLEOTIDE SEQUENCE [LARGE SCALE GENOMIC DNA]</scope>
    <source>
        <strain evidence="12 13">4-2</strain>
    </source>
</reference>
<feature type="transmembrane region" description="Helical" evidence="11">
    <location>
        <begin position="373"/>
        <end position="389"/>
    </location>
</feature>
<feature type="transmembrane region" description="Helical" evidence="11">
    <location>
        <begin position="346"/>
        <end position="367"/>
    </location>
</feature>
<dbReference type="Pfam" id="PF02653">
    <property type="entry name" value="BPD_transp_2"/>
    <property type="match status" value="1"/>
</dbReference>
<comment type="function">
    <text evidence="9">Part of the binding-protein-dependent transport system for D-xylose. Probably responsible for the translocation of the substrate across the membrane.</text>
</comment>
<dbReference type="GO" id="GO:0022857">
    <property type="term" value="F:transmembrane transporter activity"/>
    <property type="evidence" value="ECO:0007669"/>
    <property type="project" value="InterPro"/>
</dbReference>
<feature type="transmembrane region" description="Helical" evidence="11">
    <location>
        <begin position="23"/>
        <end position="44"/>
    </location>
</feature>
<evidence type="ECO:0000256" key="9">
    <source>
        <dbReference type="ARBA" id="ARBA00035611"/>
    </source>
</evidence>
<feature type="transmembrane region" description="Helical" evidence="11">
    <location>
        <begin position="132"/>
        <end position="151"/>
    </location>
</feature>
<evidence type="ECO:0000256" key="10">
    <source>
        <dbReference type="ARBA" id="ARBA00035686"/>
    </source>
</evidence>
<keyword evidence="7 11" id="KW-1133">Transmembrane helix</keyword>